<name>A0A375A738_9GAMM</name>
<keyword evidence="2" id="KW-1185">Reference proteome</keyword>
<dbReference type="Proteomes" id="UP000294820">
    <property type="component" value="Chromosome 1"/>
</dbReference>
<dbReference type="EMBL" id="LT615367">
    <property type="protein sequence ID" value="SLM61736.1"/>
    <property type="molecule type" value="Genomic_DNA"/>
</dbReference>
<protein>
    <submittedName>
        <fullName evidence="1">Uncharacterized protein</fullName>
    </submittedName>
</protein>
<gene>
    <name evidence="1" type="ORF">DAQ1742_00651</name>
</gene>
<dbReference type="AlphaFoldDB" id="A0A375A738"/>
<dbReference type="KEGG" id="daq:DAQ1742_00651"/>
<proteinExistence type="predicted"/>
<accession>A0A375A738</accession>
<evidence type="ECO:0000313" key="2">
    <source>
        <dbReference type="Proteomes" id="UP000294820"/>
    </source>
</evidence>
<organism evidence="1 2">
    <name type="scientific">Dickeya aquatica</name>
    <dbReference type="NCBI Taxonomy" id="1401087"/>
    <lineage>
        <taxon>Bacteria</taxon>
        <taxon>Pseudomonadati</taxon>
        <taxon>Pseudomonadota</taxon>
        <taxon>Gammaproteobacteria</taxon>
        <taxon>Enterobacterales</taxon>
        <taxon>Pectobacteriaceae</taxon>
        <taxon>Dickeya</taxon>
    </lineage>
</organism>
<sequence length="51" mass="5861">MTLTKNQCSAKSEIFVFAWLNKNRADRDSKIAHLKEKAKNEPLSKKDQNAL</sequence>
<evidence type="ECO:0000313" key="1">
    <source>
        <dbReference type="EMBL" id="SLM61736.1"/>
    </source>
</evidence>
<reference evidence="1 2" key="1">
    <citation type="submission" date="2016-09" db="EMBL/GenBank/DDBJ databases">
        <authorList>
            <person name="Reverchon S."/>
            <person name="Nasser W."/>
            <person name="Leonard S."/>
            <person name="Brochier C."/>
            <person name="Duprey A."/>
        </authorList>
    </citation>
    <scope>NUCLEOTIDE SEQUENCE [LARGE SCALE GENOMIC DNA]</scope>
    <source>
        <strain evidence="1 2">174/2</strain>
    </source>
</reference>